<dbReference type="InterPro" id="IPR026904">
    <property type="entry name" value="MnmG_C"/>
</dbReference>
<dbReference type="Pfam" id="PF01134">
    <property type="entry name" value="GIDA"/>
    <property type="match status" value="1"/>
</dbReference>
<dbReference type="InterPro" id="IPR040131">
    <property type="entry name" value="MnmG_N"/>
</dbReference>
<dbReference type="Gene3D" id="3.50.50.60">
    <property type="entry name" value="FAD/NAD(P)-binding domain"/>
    <property type="match status" value="2"/>
</dbReference>
<keyword evidence="5" id="KW-0274">FAD</keyword>
<feature type="region of interest" description="Disordered" evidence="6">
    <location>
        <begin position="1"/>
        <end position="82"/>
    </location>
</feature>
<evidence type="ECO:0000256" key="5">
    <source>
        <dbReference type="ARBA" id="ARBA00022827"/>
    </source>
</evidence>
<dbReference type="EMBL" id="CAJVPV010000351">
    <property type="protein sequence ID" value="CAG8452766.1"/>
    <property type="molecule type" value="Genomic_DNA"/>
</dbReference>
<dbReference type="Gene3D" id="1.10.150.570">
    <property type="entry name" value="GidA associated domain, C-terminal subdomain"/>
    <property type="match status" value="1"/>
</dbReference>
<comment type="similarity">
    <text evidence="2">Belongs to the MnmG family.</text>
</comment>
<dbReference type="GO" id="GO:0070899">
    <property type="term" value="P:mitochondrial tRNA wobble uridine modification"/>
    <property type="evidence" value="ECO:0007669"/>
    <property type="project" value="UniProtKB-ARBA"/>
</dbReference>
<dbReference type="OrthoDB" id="3329at2759"/>
<dbReference type="GO" id="GO:0050660">
    <property type="term" value="F:flavin adenine dinucleotide binding"/>
    <property type="evidence" value="ECO:0007669"/>
    <property type="project" value="InterPro"/>
</dbReference>
<sequence>MSNGAKLRGKTAVKEDNELPFVESDDNQCESVHAGRRPKIQRQNYRRQTDKKRNYEQMKLASSARSEKSDDDDKNEGSDTVKLEVNRNDELIKAKRTRVDAADKIVGGMETKGEIERTKKIPLKSWSQEETKIIVSNILQRPHSISTLAQQFPHRTKIAVERKVVQMISKIRKSYGIEMQFLIDFRSSSIRHFLSNSSSFPKFSLSSKKHNFLDSYLSSKFSKINSKKHFNTCKDSKIQKCNIIQTNNEGSFKTDRRAPFQIQVVKRNFVSISAKNPECSKYDVIVVGGGHAGSEACAAAARVGAKTLLVTQRLDTIGEMSCNPSFGGIGKGILIREIDALDGLCGKISDLAGIQFHILNRSKGPAVHGPRAQIDRKLYKKYMQECLFNYPNLTIKSASVHDLAMIYNPSILGDDQQVSGEVQGIKLDSINIEYNLDTGEIIHAPKVILTTGTFLQGEIHIDEINCNYKLGRVVYPAGRFEEAPSIGLSKTLELLGFKLGRLKTGTPPRLDGRTINYSNLKVQVGDVPATPFSFIHTSVPHESNQVVCHQTRTNLDTHKIIKDNLSQSIHIRETVKGPRYCPSIESKVIRFTEKQSHIIWLEPEGLENVTMLRPGYGVEYDHVDPRELKPTLETHRVKGLYLAGQINGTTGYEEAAAQGIVAGINAGRATQDKSSFIIDRSDAYIGVLIDDLTTKGVEEPYRMFTSRSEYRLSLRADNADVKCEHVSLGNEAGCVSEHRWKCYQEIEEQILKGTELLRKFSFSPQKWNAMGINVGFDGVVRSAIDIIGSRNMTIDDLIHVIPELSQIKKSVRHRLVIEAIYKEYLEKQEHEVQAFKKDERMLIPENLNYDTVTNLSKEIRYKLKLIKPNTLGAAKRIEGMTPASIVALMKYVQKQNNNSASNF</sequence>
<keyword evidence="9" id="KW-1185">Reference proteome</keyword>
<evidence type="ECO:0000313" key="8">
    <source>
        <dbReference type="EMBL" id="CAG8452766.1"/>
    </source>
</evidence>
<evidence type="ECO:0000256" key="6">
    <source>
        <dbReference type="SAM" id="MobiDB-lite"/>
    </source>
</evidence>
<evidence type="ECO:0000259" key="7">
    <source>
        <dbReference type="SMART" id="SM01228"/>
    </source>
</evidence>
<dbReference type="PROSITE" id="PS01280">
    <property type="entry name" value="GIDA_1"/>
    <property type="match status" value="1"/>
</dbReference>
<name>A0A9N8YVU7_9GLOM</name>
<keyword evidence="4" id="KW-0819">tRNA processing</keyword>
<dbReference type="AlphaFoldDB" id="A0A9N8YVU7"/>
<dbReference type="FunFam" id="3.50.50.60:FF:000094">
    <property type="entry name" value="tRNA uridine 5-carboxymethylaminomethyl modification enzyme MnmG"/>
    <property type="match status" value="1"/>
</dbReference>
<comment type="cofactor">
    <cofactor evidence="1">
        <name>FAD</name>
        <dbReference type="ChEBI" id="CHEBI:57692"/>
    </cofactor>
</comment>
<dbReference type="InterPro" id="IPR047001">
    <property type="entry name" value="MnmG_C_subdom"/>
</dbReference>
<gene>
    <name evidence="8" type="ORF">AMORRO_LOCUS982</name>
</gene>
<accession>A0A9N8YVU7</accession>
<comment type="caution">
    <text evidence="8">The sequence shown here is derived from an EMBL/GenBank/DDBJ whole genome shotgun (WGS) entry which is preliminary data.</text>
</comment>
<dbReference type="PROSITE" id="PS01281">
    <property type="entry name" value="GIDA_2"/>
    <property type="match status" value="1"/>
</dbReference>
<organism evidence="8 9">
    <name type="scientific">Acaulospora morrowiae</name>
    <dbReference type="NCBI Taxonomy" id="94023"/>
    <lineage>
        <taxon>Eukaryota</taxon>
        <taxon>Fungi</taxon>
        <taxon>Fungi incertae sedis</taxon>
        <taxon>Mucoromycota</taxon>
        <taxon>Glomeromycotina</taxon>
        <taxon>Glomeromycetes</taxon>
        <taxon>Diversisporales</taxon>
        <taxon>Acaulosporaceae</taxon>
        <taxon>Acaulospora</taxon>
    </lineage>
</organism>
<evidence type="ECO:0000256" key="1">
    <source>
        <dbReference type="ARBA" id="ARBA00001974"/>
    </source>
</evidence>
<evidence type="ECO:0000313" key="9">
    <source>
        <dbReference type="Proteomes" id="UP000789342"/>
    </source>
</evidence>
<dbReference type="GO" id="GO:0005739">
    <property type="term" value="C:mitochondrion"/>
    <property type="evidence" value="ECO:0007669"/>
    <property type="project" value="GOC"/>
</dbReference>
<dbReference type="FunFam" id="3.50.50.60:FF:000082">
    <property type="entry name" value="protein MTO1 homolog, mitochondrial isoform X1"/>
    <property type="match status" value="1"/>
</dbReference>
<dbReference type="Pfam" id="PF21680">
    <property type="entry name" value="GIDA_C_1st"/>
    <property type="match status" value="1"/>
</dbReference>
<dbReference type="Proteomes" id="UP000789342">
    <property type="component" value="Unassembled WGS sequence"/>
</dbReference>
<reference evidence="8" key="1">
    <citation type="submission" date="2021-06" db="EMBL/GenBank/DDBJ databases">
        <authorList>
            <person name="Kallberg Y."/>
            <person name="Tangrot J."/>
            <person name="Rosling A."/>
        </authorList>
    </citation>
    <scope>NUCLEOTIDE SEQUENCE</scope>
    <source>
        <strain evidence="8">CL551</strain>
    </source>
</reference>
<dbReference type="PANTHER" id="PTHR11806:SF0">
    <property type="entry name" value="PROTEIN MTO1 HOMOLOG, MITOCHONDRIAL"/>
    <property type="match status" value="1"/>
</dbReference>
<dbReference type="GO" id="GO:0030488">
    <property type="term" value="P:tRNA methylation"/>
    <property type="evidence" value="ECO:0007669"/>
    <property type="project" value="TreeGrafter"/>
</dbReference>
<dbReference type="InterPro" id="IPR020595">
    <property type="entry name" value="MnmG-rel_CS"/>
</dbReference>
<evidence type="ECO:0000256" key="4">
    <source>
        <dbReference type="ARBA" id="ARBA00022694"/>
    </source>
</evidence>
<feature type="domain" description="tRNA uridine 5-carboxymethylaminomethyl modification enzyme C-terminal subdomain" evidence="7">
    <location>
        <begin position="819"/>
        <end position="890"/>
    </location>
</feature>
<protein>
    <submittedName>
        <fullName evidence="8">5094_t:CDS:1</fullName>
    </submittedName>
</protein>
<dbReference type="PANTHER" id="PTHR11806">
    <property type="entry name" value="GLUCOSE INHIBITED DIVISION PROTEIN A"/>
    <property type="match status" value="1"/>
</dbReference>
<keyword evidence="3" id="KW-0285">Flavoprotein</keyword>
<dbReference type="FunFam" id="1.10.150.570:FF:000001">
    <property type="entry name" value="tRNA uridine 5-carboxymethylaminomethyl modification enzyme MnmG"/>
    <property type="match status" value="1"/>
</dbReference>
<proteinExistence type="inferred from homology"/>
<dbReference type="InterPro" id="IPR002218">
    <property type="entry name" value="MnmG-rel"/>
</dbReference>
<evidence type="ECO:0000256" key="3">
    <source>
        <dbReference type="ARBA" id="ARBA00022630"/>
    </source>
</evidence>
<dbReference type="InterPro" id="IPR036188">
    <property type="entry name" value="FAD/NAD-bd_sf"/>
</dbReference>
<dbReference type="InterPro" id="IPR044920">
    <property type="entry name" value="MnmG_C_subdom_sf"/>
</dbReference>
<evidence type="ECO:0000256" key="2">
    <source>
        <dbReference type="ARBA" id="ARBA00007653"/>
    </source>
</evidence>
<dbReference type="InterPro" id="IPR049312">
    <property type="entry name" value="GIDA_C_N"/>
</dbReference>
<dbReference type="Pfam" id="PF13932">
    <property type="entry name" value="SAM_GIDA_C"/>
    <property type="match status" value="1"/>
</dbReference>
<dbReference type="SUPFAM" id="SSF51905">
    <property type="entry name" value="FAD/NAD(P)-binding domain"/>
    <property type="match status" value="1"/>
</dbReference>
<feature type="compositionally biased region" description="Basic and acidic residues" evidence="6">
    <location>
        <begin position="47"/>
        <end position="56"/>
    </location>
</feature>
<dbReference type="SMART" id="SM01228">
    <property type="entry name" value="GIDA_assoc_3"/>
    <property type="match status" value="1"/>
</dbReference>